<reference evidence="3 4" key="1">
    <citation type="submission" date="2020-08" db="EMBL/GenBank/DDBJ databases">
        <title>Putative novel bacterial strains isolated from necrotic wheat leaf tissues caused by Xanthomonas translucens.</title>
        <authorList>
            <person name="Tambong J.T."/>
        </authorList>
    </citation>
    <scope>NUCLEOTIDE SEQUENCE [LARGE SCALE GENOMIC DNA]</scope>
    <source>
        <strain evidence="4">DOAB 1063</strain>
    </source>
</reference>
<proteinExistence type="predicted"/>
<sequence>MHKDGPLLPPLPQAGGDRGVGPRHRLDRPTERARDLRNEATNAEQMLWRQLKGSRLQDLKFSRQMPIAGYFADFVCRSHKLIVELDGSQHVEAQPHDDVRTKQLEATGYRVIRFWNNDLTSNMPGVLETILSAAIATERVPTPQPPPASGRGSSVVGGAN</sequence>
<dbReference type="InterPro" id="IPR011335">
    <property type="entry name" value="Restrct_endonuc-II-like"/>
</dbReference>
<dbReference type="CDD" id="cd01038">
    <property type="entry name" value="Endonuclease_DUF559"/>
    <property type="match status" value="1"/>
</dbReference>
<keyword evidence="3" id="KW-0540">Nuclease</keyword>
<evidence type="ECO:0000256" key="1">
    <source>
        <dbReference type="SAM" id="MobiDB-lite"/>
    </source>
</evidence>
<organism evidence="3 4">
    <name type="scientific">Sphingomonas albertensis</name>
    <dbReference type="NCBI Taxonomy" id="2762591"/>
    <lineage>
        <taxon>Bacteria</taxon>
        <taxon>Pseudomonadati</taxon>
        <taxon>Pseudomonadota</taxon>
        <taxon>Alphaproteobacteria</taxon>
        <taxon>Sphingomonadales</taxon>
        <taxon>Sphingomonadaceae</taxon>
        <taxon>Sphingomonas</taxon>
    </lineage>
</organism>
<evidence type="ECO:0000259" key="2">
    <source>
        <dbReference type="Pfam" id="PF04480"/>
    </source>
</evidence>
<evidence type="ECO:0000313" key="4">
    <source>
        <dbReference type="Proteomes" id="UP000597613"/>
    </source>
</evidence>
<protein>
    <submittedName>
        <fullName evidence="3">Endonuclease domain-containing protein</fullName>
    </submittedName>
</protein>
<comment type="caution">
    <text evidence="3">The sequence shown here is derived from an EMBL/GenBank/DDBJ whole genome shotgun (WGS) entry which is preliminary data.</text>
</comment>
<dbReference type="Pfam" id="PF04480">
    <property type="entry name" value="DUF559"/>
    <property type="match status" value="1"/>
</dbReference>
<feature type="region of interest" description="Disordered" evidence="1">
    <location>
        <begin position="1"/>
        <end position="38"/>
    </location>
</feature>
<dbReference type="SUPFAM" id="SSF52980">
    <property type="entry name" value="Restriction endonuclease-like"/>
    <property type="match status" value="1"/>
</dbReference>
<name>A0ABR7APW8_9SPHN</name>
<dbReference type="EMBL" id="JACONT010000026">
    <property type="protein sequence ID" value="MBC3942495.1"/>
    <property type="molecule type" value="Genomic_DNA"/>
</dbReference>
<dbReference type="Gene3D" id="3.40.960.10">
    <property type="entry name" value="VSR Endonuclease"/>
    <property type="match status" value="1"/>
</dbReference>
<gene>
    <name evidence="3" type="ORF">H8S47_12515</name>
</gene>
<keyword evidence="4" id="KW-1185">Reference proteome</keyword>
<feature type="domain" description="DUF559" evidence="2">
    <location>
        <begin position="30"/>
        <end position="132"/>
    </location>
</feature>
<evidence type="ECO:0000313" key="3">
    <source>
        <dbReference type="EMBL" id="MBC3942495.1"/>
    </source>
</evidence>
<dbReference type="GO" id="GO:0004519">
    <property type="term" value="F:endonuclease activity"/>
    <property type="evidence" value="ECO:0007669"/>
    <property type="project" value="UniProtKB-KW"/>
</dbReference>
<feature type="region of interest" description="Disordered" evidence="1">
    <location>
        <begin position="138"/>
        <end position="160"/>
    </location>
</feature>
<dbReference type="InterPro" id="IPR047216">
    <property type="entry name" value="Endonuclease_DUF559_bact"/>
</dbReference>
<keyword evidence="3" id="KW-0255">Endonuclease</keyword>
<accession>A0ABR7APW8</accession>
<dbReference type="PANTHER" id="PTHR38590:SF1">
    <property type="entry name" value="BLL0828 PROTEIN"/>
    <property type="match status" value="1"/>
</dbReference>
<feature type="compositionally biased region" description="Basic and acidic residues" evidence="1">
    <location>
        <begin position="27"/>
        <end position="38"/>
    </location>
</feature>
<dbReference type="Proteomes" id="UP000597613">
    <property type="component" value="Unassembled WGS sequence"/>
</dbReference>
<keyword evidence="3" id="KW-0378">Hydrolase</keyword>
<feature type="compositionally biased region" description="Low complexity" evidence="1">
    <location>
        <begin position="149"/>
        <end position="160"/>
    </location>
</feature>
<dbReference type="InterPro" id="IPR007569">
    <property type="entry name" value="DUF559"/>
</dbReference>
<dbReference type="PANTHER" id="PTHR38590">
    <property type="entry name" value="BLL0828 PROTEIN"/>
    <property type="match status" value="1"/>
</dbReference>